<dbReference type="InterPro" id="IPR017983">
    <property type="entry name" value="GPCR_2_secretin-like_CS"/>
</dbReference>
<feature type="transmembrane region" description="Helical" evidence="11">
    <location>
        <begin position="109"/>
        <end position="131"/>
    </location>
</feature>
<dbReference type="AlphaFoldDB" id="A0A7I8VPK8"/>
<name>A0A7I8VPK8_9ANNE</name>
<reference evidence="14 15" key="1">
    <citation type="submission" date="2020-08" db="EMBL/GenBank/DDBJ databases">
        <authorList>
            <person name="Hejnol A."/>
        </authorList>
    </citation>
    <scope>NUCLEOTIDE SEQUENCE [LARGE SCALE GENOMIC DNA]</scope>
</reference>
<keyword evidence="9" id="KW-0325">Glycoprotein</keyword>
<proteinExistence type="inferred from homology"/>
<dbReference type="PROSITE" id="PS50227">
    <property type="entry name" value="G_PROTEIN_RECEP_F2_3"/>
    <property type="match status" value="1"/>
</dbReference>
<dbReference type="InterPro" id="IPR001879">
    <property type="entry name" value="GPCR_2_extracellular_dom"/>
</dbReference>
<evidence type="ECO:0000256" key="9">
    <source>
        <dbReference type="ARBA" id="ARBA00023180"/>
    </source>
</evidence>
<evidence type="ECO:0000256" key="10">
    <source>
        <dbReference type="ARBA" id="ARBA00023224"/>
    </source>
</evidence>
<dbReference type="PRINTS" id="PR00249">
    <property type="entry name" value="GPCRSECRETIN"/>
</dbReference>
<dbReference type="InterPro" id="IPR036445">
    <property type="entry name" value="GPCR_2_extracell_dom_sf"/>
</dbReference>
<feature type="transmembrane region" description="Helical" evidence="11">
    <location>
        <begin position="302"/>
        <end position="320"/>
    </location>
</feature>
<dbReference type="OrthoDB" id="16753at2759"/>
<dbReference type="PROSITE" id="PS50261">
    <property type="entry name" value="G_PROTEIN_RECEP_F2_4"/>
    <property type="match status" value="1"/>
</dbReference>
<dbReference type="PANTHER" id="PTHR45620">
    <property type="entry name" value="PDF RECEPTOR-LIKE PROTEIN-RELATED"/>
    <property type="match status" value="1"/>
</dbReference>
<dbReference type="Gene3D" id="4.10.1240.10">
    <property type="entry name" value="GPCR, family 2, extracellular hormone receptor domain"/>
    <property type="match status" value="1"/>
</dbReference>
<dbReference type="InterPro" id="IPR050332">
    <property type="entry name" value="GPCR_2"/>
</dbReference>
<keyword evidence="7 11" id="KW-0472">Membrane</keyword>
<dbReference type="InterPro" id="IPR017981">
    <property type="entry name" value="GPCR_2-like_7TM"/>
</dbReference>
<keyword evidence="3" id="KW-1003">Cell membrane</keyword>
<feature type="transmembrane region" description="Helical" evidence="11">
    <location>
        <begin position="257"/>
        <end position="281"/>
    </location>
</feature>
<dbReference type="SMART" id="SM00008">
    <property type="entry name" value="HormR"/>
    <property type="match status" value="1"/>
</dbReference>
<accession>A0A7I8VPK8</accession>
<comment type="similarity">
    <text evidence="2">Belongs to the G-protein coupled receptor 2 family.</text>
</comment>
<dbReference type="Gene3D" id="1.20.1070.10">
    <property type="entry name" value="Rhodopsin 7-helix transmembrane proteins"/>
    <property type="match status" value="1"/>
</dbReference>
<evidence type="ECO:0000256" key="1">
    <source>
        <dbReference type="ARBA" id="ARBA00004651"/>
    </source>
</evidence>
<evidence type="ECO:0000259" key="13">
    <source>
        <dbReference type="PROSITE" id="PS50261"/>
    </source>
</evidence>
<dbReference type="GO" id="GO:0007166">
    <property type="term" value="P:cell surface receptor signaling pathway"/>
    <property type="evidence" value="ECO:0007669"/>
    <property type="project" value="InterPro"/>
</dbReference>
<evidence type="ECO:0000256" key="7">
    <source>
        <dbReference type="ARBA" id="ARBA00023136"/>
    </source>
</evidence>
<dbReference type="Pfam" id="PF00002">
    <property type="entry name" value="7tm_2"/>
    <property type="match status" value="1"/>
</dbReference>
<dbReference type="InterPro" id="IPR000832">
    <property type="entry name" value="GPCR_2_secretin-like"/>
</dbReference>
<keyword evidence="8" id="KW-0675">Receptor</keyword>
<protein>
    <submittedName>
        <fullName evidence="14">DgyrCDS6426</fullName>
    </submittedName>
</protein>
<feature type="domain" description="G-protein coupled receptors family 2 profile 1" evidence="12">
    <location>
        <begin position="13"/>
        <end position="98"/>
    </location>
</feature>
<evidence type="ECO:0000259" key="12">
    <source>
        <dbReference type="PROSITE" id="PS50227"/>
    </source>
</evidence>
<gene>
    <name evidence="14" type="ORF">DGYR_LOCUS6177</name>
</gene>
<dbReference type="GO" id="GO:0008528">
    <property type="term" value="F:G protein-coupled peptide receptor activity"/>
    <property type="evidence" value="ECO:0007669"/>
    <property type="project" value="TreeGrafter"/>
</dbReference>
<comment type="subcellular location">
    <subcellularLocation>
        <location evidence="1">Cell membrane</location>
        <topology evidence="1">Multi-pass membrane protein</topology>
    </subcellularLocation>
</comment>
<evidence type="ECO:0000313" key="15">
    <source>
        <dbReference type="Proteomes" id="UP000549394"/>
    </source>
</evidence>
<evidence type="ECO:0000256" key="4">
    <source>
        <dbReference type="ARBA" id="ARBA00022692"/>
    </source>
</evidence>
<keyword evidence="5 11" id="KW-1133">Transmembrane helix</keyword>
<evidence type="ECO:0000256" key="8">
    <source>
        <dbReference type="ARBA" id="ARBA00023170"/>
    </source>
</evidence>
<dbReference type="PROSITE" id="PS00649">
    <property type="entry name" value="G_PROTEIN_RECEP_F2_1"/>
    <property type="match status" value="1"/>
</dbReference>
<dbReference type="GO" id="GO:0007188">
    <property type="term" value="P:adenylate cyclase-modulating G protein-coupled receptor signaling pathway"/>
    <property type="evidence" value="ECO:0007669"/>
    <property type="project" value="TreeGrafter"/>
</dbReference>
<evidence type="ECO:0000256" key="3">
    <source>
        <dbReference type="ARBA" id="ARBA00022475"/>
    </source>
</evidence>
<keyword evidence="4 11" id="KW-0812">Transmembrane</keyword>
<dbReference type="EMBL" id="CAJFCJ010000007">
    <property type="protein sequence ID" value="CAD5117674.1"/>
    <property type="molecule type" value="Genomic_DNA"/>
</dbReference>
<evidence type="ECO:0000256" key="5">
    <source>
        <dbReference type="ARBA" id="ARBA00022989"/>
    </source>
</evidence>
<sequence>MIPNDIKKSLEKECNRTILAQPPPNNTNGKVYCPAVFDGLSCFNYTLASEKAYVQCPSFVEGFDSTLKGFKQCMEDGKWYISPYNNSWTNYTGCISFVDLQHDRARIRIFTVGYALSVACLVIALIIFFYFKQLQCDRVTVHKNLFTSYILTGLAWIAYYNAVSICPEVLSQNPVWCRLLHILTQYFTASNYFWMLCEGLFLHTLIVFAFVSVKKLLAACCILGWLVPLALTIIYGLSRQISTSHDSKKNCWVHDHAIQWIISGPALFSIILNLIFLCNIVRVLVTKIRALNDTNAEQYKKAARATLILIPLLGLHYFIIPFKPKNDSPLLHVYLFTGAIITSTQGFFVTLIYCFLNGEVIACLKRKYYQRQVMKGRFNHTQVNITEAASAVTTPNVELIQSPGRKDVDEVKVCMLRDE</sequence>
<evidence type="ECO:0000256" key="6">
    <source>
        <dbReference type="ARBA" id="ARBA00023040"/>
    </source>
</evidence>
<feature type="transmembrane region" description="Helical" evidence="11">
    <location>
        <begin position="192"/>
        <end position="211"/>
    </location>
</feature>
<dbReference type="GO" id="GO:0005886">
    <property type="term" value="C:plasma membrane"/>
    <property type="evidence" value="ECO:0007669"/>
    <property type="project" value="UniProtKB-SubCell"/>
</dbReference>
<feature type="domain" description="G-protein coupled receptors family 2 profile 2" evidence="13">
    <location>
        <begin position="106"/>
        <end position="357"/>
    </location>
</feature>
<dbReference type="PANTHER" id="PTHR45620:SF42">
    <property type="entry name" value="G-PROTEIN COUPLED RECEPTOR SEB-2"/>
    <property type="match status" value="1"/>
</dbReference>
<organism evidence="14 15">
    <name type="scientific">Dimorphilus gyrociliatus</name>
    <dbReference type="NCBI Taxonomy" id="2664684"/>
    <lineage>
        <taxon>Eukaryota</taxon>
        <taxon>Metazoa</taxon>
        <taxon>Spiralia</taxon>
        <taxon>Lophotrochozoa</taxon>
        <taxon>Annelida</taxon>
        <taxon>Polychaeta</taxon>
        <taxon>Polychaeta incertae sedis</taxon>
        <taxon>Dinophilidae</taxon>
        <taxon>Dimorphilus</taxon>
    </lineage>
</organism>
<evidence type="ECO:0000256" key="11">
    <source>
        <dbReference type="SAM" id="Phobius"/>
    </source>
</evidence>
<evidence type="ECO:0000313" key="14">
    <source>
        <dbReference type="EMBL" id="CAD5117674.1"/>
    </source>
</evidence>
<dbReference type="SUPFAM" id="SSF81321">
    <property type="entry name" value="Family A G protein-coupled receptor-like"/>
    <property type="match status" value="1"/>
</dbReference>
<dbReference type="PROSITE" id="PS00650">
    <property type="entry name" value="G_PROTEIN_RECEP_F2_2"/>
    <property type="match status" value="1"/>
</dbReference>
<keyword evidence="15" id="KW-1185">Reference proteome</keyword>
<comment type="caution">
    <text evidence="14">The sequence shown here is derived from an EMBL/GenBank/DDBJ whole genome shotgun (WGS) entry which is preliminary data.</text>
</comment>
<dbReference type="Pfam" id="PF02793">
    <property type="entry name" value="HRM"/>
    <property type="match status" value="1"/>
</dbReference>
<dbReference type="SUPFAM" id="SSF111418">
    <property type="entry name" value="Hormone receptor domain"/>
    <property type="match status" value="1"/>
</dbReference>
<feature type="transmembrane region" description="Helical" evidence="11">
    <location>
        <begin position="216"/>
        <end position="237"/>
    </location>
</feature>
<evidence type="ECO:0000256" key="2">
    <source>
        <dbReference type="ARBA" id="ARBA00005314"/>
    </source>
</evidence>
<keyword evidence="10" id="KW-0807">Transducer</keyword>
<dbReference type="Proteomes" id="UP000549394">
    <property type="component" value="Unassembled WGS sequence"/>
</dbReference>
<feature type="transmembrane region" description="Helical" evidence="11">
    <location>
        <begin position="332"/>
        <end position="356"/>
    </location>
</feature>
<keyword evidence="6" id="KW-0297">G-protein coupled receptor</keyword>